<keyword evidence="5" id="KW-1185">Reference proteome</keyword>
<reference evidence="4 5" key="1">
    <citation type="submission" date="2016-07" db="EMBL/GenBank/DDBJ databases">
        <title>Pervasive Adenine N6-methylation of Active Genes in Fungi.</title>
        <authorList>
            <consortium name="DOE Joint Genome Institute"/>
            <person name="Mondo S.J."/>
            <person name="Dannebaum R.O."/>
            <person name="Kuo R.C."/>
            <person name="Labutti K."/>
            <person name="Haridas S."/>
            <person name="Kuo A."/>
            <person name="Salamov A."/>
            <person name="Ahrendt S.R."/>
            <person name="Lipzen A."/>
            <person name="Sullivan W."/>
            <person name="Andreopoulos W.B."/>
            <person name="Clum A."/>
            <person name="Lindquist E."/>
            <person name="Daum C."/>
            <person name="Ramamoorthy G.K."/>
            <person name="Gryganskyi A."/>
            <person name="Culley D."/>
            <person name="Magnuson J.K."/>
            <person name="James T.Y."/>
            <person name="O'Malley M.A."/>
            <person name="Stajich J.E."/>
            <person name="Spatafora J.W."/>
            <person name="Visel A."/>
            <person name="Grigoriev I.V."/>
        </authorList>
    </citation>
    <scope>NUCLEOTIDE SEQUENCE [LARGE SCALE GENOMIC DNA]</scope>
    <source>
        <strain evidence="4 5">ATCC 12442</strain>
    </source>
</reference>
<sequence length="92" mass="9839">MSEAASTGNAAFVTASQEVTKLSTAPSNDIKLQLYANFKQGINGDNTTPAPGFMDFTGKAKWNAWTALKGTSKEDAQAKYIALVEELKKTHA</sequence>
<dbReference type="OrthoDB" id="346910at2759"/>
<accession>A0A1Y1WK04</accession>
<comment type="similarity">
    <text evidence="1">Belongs to the ACBP family.</text>
</comment>
<proteinExistence type="inferred from homology"/>
<dbReference type="Gene3D" id="1.20.80.10">
    <property type="match status" value="1"/>
</dbReference>
<feature type="domain" description="ACB" evidence="3">
    <location>
        <begin position="1"/>
        <end position="92"/>
    </location>
</feature>
<dbReference type="SUPFAM" id="SSF47027">
    <property type="entry name" value="Acyl-CoA binding protein"/>
    <property type="match status" value="1"/>
</dbReference>
<dbReference type="EMBL" id="MCFD01000001">
    <property type="protein sequence ID" value="ORX73812.1"/>
    <property type="molecule type" value="Genomic_DNA"/>
</dbReference>
<protein>
    <submittedName>
        <fullName evidence="4">Acyl-CoA-binding protein</fullName>
    </submittedName>
</protein>
<evidence type="ECO:0000259" key="3">
    <source>
        <dbReference type="PROSITE" id="PS51228"/>
    </source>
</evidence>
<organism evidence="4 5">
    <name type="scientific">Linderina pennispora</name>
    <dbReference type="NCBI Taxonomy" id="61395"/>
    <lineage>
        <taxon>Eukaryota</taxon>
        <taxon>Fungi</taxon>
        <taxon>Fungi incertae sedis</taxon>
        <taxon>Zoopagomycota</taxon>
        <taxon>Kickxellomycotina</taxon>
        <taxon>Kickxellomycetes</taxon>
        <taxon>Kickxellales</taxon>
        <taxon>Kickxellaceae</taxon>
        <taxon>Linderina</taxon>
    </lineage>
</organism>
<dbReference type="Proteomes" id="UP000193922">
    <property type="component" value="Unassembled WGS sequence"/>
</dbReference>
<dbReference type="RefSeq" id="XP_040747023.1">
    <property type="nucleotide sequence ID" value="XM_040885996.1"/>
</dbReference>
<dbReference type="Pfam" id="PF00887">
    <property type="entry name" value="ACBP"/>
    <property type="match status" value="1"/>
</dbReference>
<evidence type="ECO:0000256" key="1">
    <source>
        <dbReference type="ARBA" id="ARBA00005567"/>
    </source>
</evidence>
<dbReference type="PRINTS" id="PR00689">
    <property type="entry name" value="ACOABINDINGP"/>
</dbReference>
<dbReference type="PANTHER" id="PTHR23310:SF62">
    <property type="entry name" value="ACYL-COA BINDING PROTEIN 1, ISOFORM A"/>
    <property type="match status" value="1"/>
</dbReference>
<gene>
    <name evidence="4" type="ORF">DL89DRAFT_263816</name>
</gene>
<dbReference type="PROSITE" id="PS51228">
    <property type="entry name" value="ACB_2"/>
    <property type="match status" value="1"/>
</dbReference>
<dbReference type="GO" id="GO:0000062">
    <property type="term" value="F:fatty-acyl-CoA binding"/>
    <property type="evidence" value="ECO:0007669"/>
    <property type="project" value="InterPro"/>
</dbReference>
<evidence type="ECO:0000313" key="4">
    <source>
        <dbReference type="EMBL" id="ORX73812.1"/>
    </source>
</evidence>
<dbReference type="STRING" id="61395.A0A1Y1WK04"/>
<dbReference type="InterPro" id="IPR035984">
    <property type="entry name" value="Acyl-CoA-binding_sf"/>
</dbReference>
<comment type="caution">
    <text evidence="4">The sequence shown here is derived from an EMBL/GenBank/DDBJ whole genome shotgun (WGS) entry which is preliminary data.</text>
</comment>
<dbReference type="InterPro" id="IPR014352">
    <property type="entry name" value="FERM/acyl-CoA-bd_prot_sf"/>
</dbReference>
<dbReference type="AlphaFoldDB" id="A0A1Y1WK04"/>
<dbReference type="GO" id="GO:0006631">
    <property type="term" value="P:fatty acid metabolic process"/>
    <property type="evidence" value="ECO:0007669"/>
    <property type="project" value="TreeGrafter"/>
</dbReference>
<keyword evidence="2" id="KW-0446">Lipid-binding</keyword>
<dbReference type="InterPro" id="IPR000582">
    <property type="entry name" value="Acyl-CoA-binding_protein"/>
</dbReference>
<name>A0A1Y1WK04_9FUNG</name>
<evidence type="ECO:0000256" key="2">
    <source>
        <dbReference type="ARBA" id="ARBA00023121"/>
    </source>
</evidence>
<dbReference type="PANTHER" id="PTHR23310">
    <property type="entry name" value="ACYL-COA-BINDING PROTEIN, ACBP"/>
    <property type="match status" value="1"/>
</dbReference>
<evidence type="ECO:0000313" key="5">
    <source>
        <dbReference type="Proteomes" id="UP000193922"/>
    </source>
</evidence>
<dbReference type="GeneID" id="63802644"/>